<proteinExistence type="predicted"/>
<organism evidence="10 11">
    <name type="scientific">Candidatus Faecivivens stercoripullorum</name>
    <dbReference type="NCBI Taxonomy" id="2840805"/>
    <lineage>
        <taxon>Bacteria</taxon>
        <taxon>Bacillati</taxon>
        <taxon>Bacillota</taxon>
        <taxon>Clostridia</taxon>
        <taxon>Eubacteriales</taxon>
        <taxon>Oscillospiraceae</taxon>
        <taxon>Oscillospiraceae incertae sedis</taxon>
        <taxon>Candidatus Faecivivens</taxon>
    </lineage>
</organism>
<evidence type="ECO:0000259" key="9">
    <source>
        <dbReference type="Pfam" id="PF12704"/>
    </source>
</evidence>
<comment type="subcellular location">
    <subcellularLocation>
        <location evidence="1">Cell membrane</location>
        <topology evidence="1">Multi-pass membrane protein</topology>
    </subcellularLocation>
</comment>
<dbReference type="InterPro" id="IPR038766">
    <property type="entry name" value="Membrane_comp_ABC_pdt"/>
</dbReference>
<evidence type="ECO:0000256" key="5">
    <source>
        <dbReference type="ARBA" id="ARBA00023136"/>
    </source>
</evidence>
<dbReference type="AlphaFoldDB" id="A0A9D1H7P4"/>
<gene>
    <name evidence="10" type="ORF">IAC43_09630</name>
</gene>
<reference evidence="10" key="1">
    <citation type="submission" date="2020-10" db="EMBL/GenBank/DDBJ databases">
        <authorList>
            <person name="Gilroy R."/>
        </authorList>
    </citation>
    <scope>NUCLEOTIDE SEQUENCE</scope>
    <source>
        <strain evidence="10">ChiBcec7-5410</strain>
    </source>
</reference>
<dbReference type="PANTHER" id="PTHR30287:SF1">
    <property type="entry name" value="INNER MEMBRANE PROTEIN"/>
    <property type="match status" value="1"/>
</dbReference>
<evidence type="ECO:0000256" key="1">
    <source>
        <dbReference type="ARBA" id="ARBA00004651"/>
    </source>
</evidence>
<dbReference type="Proteomes" id="UP000824160">
    <property type="component" value="Unassembled WGS sequence"/>
</dbReference>
<reference evidence="10" key="2">
    <citation type="journal article" date="2021" name="PeerJ">
        <title>Extensive microbial diversity within the chicken gut microbiome revealed by metagenomics and culture.</title>
        <authorList>
            <person name="Gilroy R."/>
            <person name="Ravi A."/>
            <person name="Getino M."/>
            <person name="Pursley I."/>
            <person name="Horton D.L."/>
            <person name="Alikhan N.F."/>
            <person name="Baker D."/>
            <person name="Gharbi K."/>
            <person name="Hall N."/>
            <person name="Watson M."/>
            <person name="Adriaenssens E.M."/>
            <person name="Foster-Nyarko E."/>
            <person name="Jarju S."/>
            <person name="Secka A."/>
            <person name="Antonio M."/>
            <person name="Oren A."/>
            <person name="Chaudhuri R.R."/>
            <person name="La Ragione R."/>
            <person name="Hildebrand F."/>
            <person name="Pallen M.J."/>
        </authorList>
    </citation>
    <scope>NUCLEOTIDE SEQUENCE</scope>
    <source>
        <strain evidence="10">ChiBcec7-5410</strain>
    </source>
</reference>
<sequence length="1137" mass="124955">MKNVLFREALREIRHSSSRFFSILAIVGIGCGFFSGVKAACPDMKLTAEQYFSESNLADLHLISTWGFDEDDLAEIGNDEDIRVMEPCYSYDVLAESADGDQLVIKTIGYNEDAQLNLPRLHEGRLPEAKDECVIGTSSMGETHWEIGDTIELTGDGEDLSESMDTTSFTVVGIAQLPQYFGYSYGTTNISDGVLDGIMLIPEEDYTLDVYTDVYLTLNSTQGLSYFSEEYEQAVDETNDRLEQLANVRSETRYGDTIDEANQEIADAEEEIAEGEQELADAEAELADARAELDDGWAEYYDGKAEADKELADAQAEIDDGARELADGEAEWQKNYDSYQEAVTQLSESRKQLDDYIAQAEQLESQLAESAASIEQGNQLIEGLQGIYSGFAEQSVSDVTMLDENTQAVIAASASLDSTLPDLLTGYITSSGREKRQYGSALEEVISGAQTTMAENEALYEQGQESLTQLQQGITDGEAEYAAGKQKLDEAKVQLDDGKQELDNARAELEQGRRELETARADAEKELADGLAELEDGEKEYEDGLAEYETQRQDAEKEIEEARQEIEDAREELEDLQKPEWYLLDHDSFPGVGTISDDAEKVDAIAAVFPVFFVLVAALVCLTTMTRMVEEERTQIGTMKALGFSRGAVMFKFILYAVLASVIGSIAGCLLGLKLLPYVIIGCYKAMYQVPYILLPIRWGYLAGCMVVSVFCTSIVTVITCYGVMNTVPAQLMRPKSPKNGKRILLERVGFFWKRLSFSGKVTCRNLFRYKSRVLMTVIGVAGCTALMLTGFGLRYAISSISERQYGEVFVYDSNLSLSDNQSPEQVETLIDETTGTEGVTGVMALTSKQTDVLSSDSKKTVVSVSMYIPGDPDGLEGFINLRDSETGEPLSLTDDGCVITEKLSQLLSVEAGDNILLRDSTGEKREVKVTGIAETYVSHYVYLTPTLYESLFRESAEPTALLLTMDENVDTASAYSSLLQLDGVQGLVGMSYYADAFSDLVASLNMIVWVLIGAAAALAVIVMYNLININVSERVRELATIKVLGFYDREVSDYICRENTAAALMGMLVGLVGGIALEEFVVNTAEVDVVLFVHGLPVSAYLLSAGLTIVFILLVNQIVHHSLKKIDMVQSLKSVE</sequence>
<keyword evidence="3 7" id="KW-0812">Transmembrane</keyword>
<feature type="transmembrane region" description="Helical" evidence="7">
    <location>
        <begin position="1007"/>
        <end position="1028"/>
    </location>
</feature>
<keyword evidence="5 7" id="KW-0472">Membrane</keyword>
<evidence type="ECO:0000256" key="4">
    <source>
        <dbReference type="ARBA" id="ARBA00022989"/>
    </source>
</evidence>
<evidence type="ECO:0000256" key="6">
    <source>
        <dbReference type="SAM" id="Coils"/>
    </source>
</evidence>
<accession>A0A9D1H7P4</accession>
<evidence type="ECO:0000313" key="11">
    <source>
        <dbReference type="Proteomes" id="UP000824160"/>
    </source>
</evidence>
<evidence type="ECO:0000256" key="7">
    <source>
        <dbReference type="SAM" id="Phobius"/>
    </source>
</evidence>
<dbReference type="Pfam" id="PF12704">
    <property type="entry name" value="MacB_PCD"/>
    <property type="match status" value="1"/>
</dbReference>
<feature type="transmembrane region" description="Helical" evidence="7">
    <location>
        <begin position="20"/>
        <end position="37"/>
    </location>
</feature>
<feature type="domain" description="ABC3 transporter permease C-terminal" evidence="8">
    <location>
        <begin position="1011"/>
        <end position="1115"/>
    </location>
</feature>
<dbReference type="PROSITE" id="PS51257">
    <property type="entry name" value="PROKAR_LIPOPROTEIN"/>
    <property type="match status" value="1"/>
</dbReference>
<evidence type="ECO:0000313" key="10">
    <source>
        <dbReference type="EMBL" id="HIT95435.1"/>
    </source>
</evidence>
<dbReference type="CDD" id="cd06503">
    <property type="entry name" value="ATP-synt_Fo_b"/>
    <property type="match status" value="1"/>
</dbReference>
<feature type="coiled-coil region" evidence="6">
    <location>
        <begin position="228"/>
        <end position="373"/>
    </location>
</feature>
<name>A0A9D1H7P4_9FIRM</name>
<dbReference type="EMBL" id="DVLW01000263">
    <property type="protein sequence ID" value="HIT95435.1"/>
    <property type="molecule type" value="Genomic_DNA"/>
</dbReference>
<dbReference type="InterPro" id="IPR003838">
    <property type="entry name" value="ABC3_permease_C"/>
</dbReference>
<evidence type="ECO:0000256" key="3">
    <source>
        <dbReference type="ARBA" id="ARBA00022692"/>
    </source>
</evidence>
<protein>
    <submittedName>
        <fullName evidence="10">ABC transporter permease</fullName>
    </submittedName>
</protein>
<feature type="transmembrane region" description="Helical" evidence="7">
    <location>
        <begin position="1090"/>
        <end position="1116"/>
    </location>
</feature>
<dbReference type="PANTHER" id="PTHR30287">
    <property type="entry name" value="MEMBRANE COMPONENT OF PREDICTED ABC SUPERFAMILY METABOLITE UPTAKE TRANSPORTER"/>
    <property type="match status" value="1"/>
</dbReference>
<feature type="transmembrane region" description="Helical" evidence="7">
    <location>
        <begin position="774"/>
        <end position="798"/>
    </location>
</feature>
<feature type="transmembrane region" description="Helical" evidence="7">
    <location>
        <begin position="604"/>
        <end position="625"/>
    </location>
</feature>
<feature type="domain" description="MacB-like periplasmic core" evidence="9">
    <location>
        <begin position="776"/>
        <end position="977"/>
    </location>
</feature>
<keyword evidence="6" id="KW-0175">Coiled coil</keyword>
<evidence type="ECO:0000256" key="2">
    <source>
        <dbReference type="ARBA" id="ARBA00022475"/>
    </source>
</evidence>
<feature type="domain" description="ABC3 transporter permease C-terminal" evidence="8">
    <location>
        <begin position="608"/>
        <end position="726"/>
    </location>
</feature>
<dbReference type="Gene3D" id="1.10.287.1490">
    <property type="match status" value="1"/>
</dbReference>
<dbReference type="Pfam" id="PF02687">
    <property type="entry name" value="FtsX"/>
    <property type="match status" value="2"/>
</dbReference>
<dbReference type="InterPro" id="IPR025857">
    <property type="entry name" value="MacB_PCD"/>
</dbReference>
<feature type="transmembrane region" description="Helical" evidence="7">
    <location>
        <begin position="653"/>
        <end position="681"/>
    </location>
</feature>
<dbReference type="GO" id="GO:0005886">
    <property type="term" value="C:plasma membrane"/>
    <property type="evidence" value="ECO:0007669"/>
    <property type="project" value="UniProtKB-SubCell"/>
</dbReference>
<keyword evidence="4 7" id="KW-1133">Transmembrane helix</keyword>
<feature type="transmembrane region" description="Helical" evidence="7">
    <location>
        <begin position="1060"/>
        <end position="1078"/>
    </location>
</feature>
<evidence type="ECO:0000259" key="8">
    <source>
        <dbReference type="Pfam" id="PF02687"/>
    </source>
</evidence>
<feature type="coiled-coil region" evidence="6">
    <location>
        <begin position="481"/>
        <end position="579"/>
    </location>
</feature>
<comment type="caution">
    <text evidence="10">The sequence shown here is derived from an EMBL/GenBank/DDBJ whole genome shotgun (WGS) entry which is preliminary data.</text>
</comment>
<keyword evidence="2" id="KW-1003">Cell membrane</keyword>
<feature type="transmembrane region" description="Helical" evidence="7">
    <location>
        <begin position="701"/>
        <end position="725"/>
    </location>
</feature>